<feature type="domain" description="HMA" evidence="16">
    <location>
        <begin position="89"/>
        <end position="155"/>
    </location>
</feature>
<proteinExistence type="inferred from homology"/>
<dbReference type="SUPFAM" id="SSF56784">
    <property type="entry name" value="HAD-like"/>
    <property type="match status" value="1"/>
</dbReference>
<dbReference type="InterPro" id="IPR023299">
    <property type="entry name" value="ATPase_P-typ_cyto_dom_N"/>
</dbReference>
<keyword evidence="7" id="KW-0479">Metal-binding</keyword>
<dbReference type="SUPFAM" id="SSF81653">
    <property type="entry name" value="Calcium ATPase, transduction domain A"/>
    <property type="match status" value="1"/>
</dbReference>
<gene>
    <name evidence="17" type="ORF">MNB_SUP05-5-250</name>
</gene>
<feature type="transmembrane region" description="Helical" evidence="15">
    <location>
        <begin position="268"/>
        <end position="286"/>
    </location>
</feature>
<evidence type="ECO:0000256" key="3">
    <source>
        <dbReference type="ARBA" id="ARBA00022448"/>
    </source>
</evidence>
<keyword evidence="3" id="KW-0813">Transport</keyword>
<dbReference type="FunFam" id="2.70.150.10:FF:000002">
    <property type="entry name" value="Copper-transporting ATPase 1, putative"/>
    <property type="match status" value="1"/>
</dbReference>
<dbReference type="Gene3D" id="3.40.1110.10">
    <property type="entry name" value="Calcium-transporting ATPase, cytoplasmic domain N"/>
    <property type="match status" value="1"/>
</dbReference>
<evidence type="ECO:0000256" key="8">
    <source>
        <dbReference type="ARBA" id="ARBA00022741"/>
    </source>
</evidence>
<dbReference type="PANTHER" id="PTHR43520:SF5">
    <property type="entry name" value="CATION-TRANSPORTING P-TYPE ATPASE-RELATED"/>
    <property type="match status" value="1"/>
</dbReference>
<dbReference type="CDD" id="cd00371">
    <property type="entry name" value="HMA"/>
    <property type="match status" value="1"/>
</dbReference>
<evidence type="ECO:0000256" key="2">
    <source>
        <dbReference type="ARBA" id="ARBA00006024"/>
    </source>
</evidence>
<dbReference type="NCBIfam" id="TIGR01512">
    <property type="entry name" value="ATPase-IB2_Cd"/>
    <property type="match status" value="1"/>
</dbReference>
<evidence type="ECO:0000256" key="1">
    <source>
        <dbReference type="ARBA" id="ARBA00004651"/>
    </source>
</evidence>
<comment type="subcellular location">
    <subcellularLocation>
        <location evidence="1">Cell membrane</location>
        <topology evidence="1">Multi-pass membrane protein</topology>
    </subcellularLocation>
</comment>
<dbReference type="EC" id="3.6.3.4" evidence="17"/>
<dbReference type="SFLD" id="SFLDG00002">
    <property type="entry name" value="C1.7:_P-type_atpase_like"/>
    <property type="match status" value="1"/>
</dbReference>
<feature type="transmembrane region" description="Helical" evidence="15">
    <location>
        <begin position="767"/>
        <end position="787"/>
    </location>
</feature>
<dbReference type="PROSITE" id="PS01047">
    <property type="entry name" value="HMA_1"/>
    <property type="match status" value="1"/>
</dbReference>
<feature type="transmembrane region" description="Helical" evidence="15">
    <location>
        <begin position="206"/>
        <end position="227"/>
    </location>
</feature>
<dbReference type="GO" id="GO:0016887">
    <property type="term" value="F:ATP hydrolysis activity"/>
    <property type="evidence" value="ECO:0007669"/>
    <property type="project" value="InterPro"/>
</dbReference>
<dbReference type="InterPro" id="IPR021993">
    <property type="entry name" value="ATPase-cat-bd"/>
</dbReference>
<dbReference type="PANTHER" id="PTHR43520">
    <property type="entry name" value="ATP7, ISOFORM B"/>
    <property type="match status" value="1"/>
</dbReference>
<keyword evidence="6 15" id="KW-0812">Transmembrane</keyword>
<evidence type="ECO:0000256" key="15">
    <source>
        <dbReference type="SAM" id="Phobius"/>
    </source>
</evidence>
<evidence type="ECO:0000256" key="4">
    <source>
        <dbReference type="ARBA" id="ARBA00022475"/>
    </source>
</evidence>
<keyword evidence="14 15" id="KW-0472">Membrane</keyword>
<evidence type="ECO:0000259" key="16">
    <source>
        <dbReference type="PROSITE" id="PS50846"/>
    </source>
</evidence>
<dbReference type="Gene3D" id="2.70.150.10">
    <property type="entry name" value="Calcium-transporting ATPase, cytoplasmic transduction domain A"/>
    <property type="match status" value="1"/>
</dbReference>
<evidence type="ECO:0000256" key="7">
    <source>
        <dbReference type="ARBA" id="ARBA00022723"/>
    </source>
</evidence>
<dbReference type="InterPro" id="IPR044492">
    <property type="entry name" value="P_typ_ATPase_HD_dom"/>
</dbReference>
<feature type="transmembrane region" description="Helical" evidence="15">
    <location>
        <begin position="173"/>
        <end position="194"/>
    </location>
</feature>
<accession>A0A1W1C3R0</accession>
<feature type="transmembrane region" description="Helical" evidence="15">
    <location>
        <begin position="446"/>
        <end position="466"/>
    </location>
</feature>
<dbReference type="Pfam" id="PF00702">
    <property type="entry name" value="Hydrolase"/>
    <property type="match status" value="1"/>
</dbReference>
<dbReference type="EC" id="3.6.3.3" evidence="17"/>
<dbReference type="InterPro" id="IPR023214">
    <property type="entry name" value="HAD_sf"/>
</dbReference>
<keyword evidence="4" id="KW-1003">Cell membrane</keyword>
<dbReference type="InterPro" id="IPR001757">
    <property type="entry name" value="P_typ_ATPase"/>
</dbReference>
<feature type="transmembrane region" description="Helical" evidence="15">
    <location>
        <begin position="239"/>
        <end position="262"/>
    </location>
</feature>
<keyword evidence="17" id="KW-0378">Hydrolase</keyword>
<dbReference type="SFLD" id="SFLDF00027">
    <property type="entry name" value="p-type_atpase"/>
    <property type="match status" value="1"/>
</dbReference>
<feature type="transmembrane region" description="Helical" evidence="15">
    <location>
        <begin position="420"/>
        <end position="440"/>
    </location>
</feature>
<comment type="similarity">
    <text evidence="2">Belongs to the cation transport ATPase (P-type) (TC 3.A.3) family. Type IB subfamily.</text>
</comment>
<organism evidence="17">
    <name type="scientific">hydrothermal vent metagenome</name>
    <dbReference type="NCBI Taxonomy" id="652676"/>
    <lineage>
        <taxon>unclassified sequences</taxon>
        <taxon>metagenomes</taxon>
        <taxon>ecological metagenomes</taxon>
    </lineage>
</organism>
<dbReference type="InterPro" id="IPR027256">
    <property type="entry name" value="P-typ_ATPase_IB"/>
</dbReference>
<evidence type="ECO:0000256" key="14">
    <source>
        <dbReference type="ARBA" id="ARBA00023136"/>
    </source>
</evidence>
<dbReference type="Pfam" id="PF12156">
    <property type="entry name" value="ATPase-cat_bd"/>
    <property type="match status" value="1"/>
</dbReference>
<dbReference type="PROSITE" id="PS00154">
    <property type="entry name" value="ATPASE_E1_E2"/>
    <property type="match status" value="1"/>
</dbReference>
<protein>
    <submittedName>
        <fullName evidence="17">Lead, cadmium, zinc and mercury transporting ATPase Copper-translocating P-type ATPase</fullName>
        <ecNumber evidence="17">3.6.3.3</ecNumber>
        <ecNumber evidence="17">3.6.3.4</ecNumber>
    </submittedName>
</protein>
<sequence>MKETCFHCQQEVNDNNRIVEKINNKDENFCCVGCSSVAQIIYNSGLDAFYQRQQNNILPKTKLEYEDAIYNSAEFQQSFLENTQGKNTKQISLISDVIHCAACVWLIEKTLSQTKGIFWVRVNLLNKKIQINWDDSTISLAQIMHKLAGLGYAPQPYEENLNEEKVKKHHRDLLFRIVFAAFTMMNLLWISISLYTGAAEGKYQDFFIWLSFVLATPTLFYSGFPFLKSAFLGLKVRNINMDLPISIGALSTYIYSCWALFVNSSNDVYFDTVVNFIFVLLVGRFLESKAKQVALSQSQTLQQLQPKVVRLLVEEVEKIINIAMIKIGDVVRVKSGERIGIDGIVVEGSSMVDESILTGESKSIYKKTGDTVLCGTNNGEGTINISVTKTPQQTQLKHIIDLVEQTQSKNSDLQCTIEKFIPYFVITTLLLSLITFLFWLNTGFEIALLGAVSVLIITCPCALGLATPVSMAIANSLANKQNLLIKNNLALEITHQIKTFVFDKTGTLTTGVMKVEKILSDNPEKVLKIVASLENLSEHKIAKSIVKYAQKKSVALQKVMNFKTITGVGIQAEIDGILYRVGQLENHQNDEISLAQSQGKTVIGCFQNDNLIGAIVLEDELKSDAIKTIKKLQELNNKVIVLTGDNLITTKNVLKEIKNIKIIANCLPNDKLKVIKKLQKSNPVIMVGDGFNDSPAIAQADIGIVVDSGVAHQYADVILLSDKLAPLLSLVYLAKNTNKTIYQNIIFSVFYNIITVPLAMMGFVTPLIAAVLMPISSLVVITNAILLKKRV</sequence>
<dbReference type="InterPro" id="IPR006121">
    <property type="entry name" value="HMA_dom"/>
</dbReference>
<dbReference type="SUPFAM" id="SSF81665">
    <property type="entry name" value="Calcium ATPase, transmembrane domain M"/>
    <property type="match status" value="1"/>
</dbReference>
<dbReference type="GO" id="GO:0005524">
    <property type="term" value="F:ATP binding"/>
    <property type="evidence" value="ECO:0007669"/>
    <property type="project" value="UniProtKB-KW"/>
</dbReference>
<evidence type="ECO:0000256" key="10">
    <source>
        <dbReference type="ARBA" id="ARBA00022842"/>
    </source>
</evidence>
<keyword evidence="5" id="KW-0597">Phosphoprotein</keyword>
<dbReference type="SFLD" id="SFLDS00003">
    <property type="entry name" value="Haloacid_Dehalogenase"/>
    <property type="match status" value="1"/>
</dbReference>
<keyword evidence="13" id="KW-0406">Ion transport</keyword>
<dbReference type="GO" id="GO:0005507">
    <property type="term" value="F:copper ion binding"/>
    <property type="evidence" value="ECO:0007669"/>
    <property type="project" value="TreeGrafter"/>
</dbReference>
<dbReference type="InterPro" id="IPR036163">
    <property type="entry name" value="HMA_dom_sf"/>
</dbReference>
<dbReference type="AlphaFoldDB" id="A0A1W1C3R0"/>
<dbReference type="SUPFAM" id="SSF55008">
    <property type="entry name" value="HMA, heavy metal-associated domain"/>
    <property type="match status" value="1"/>
</dbReference>
<dbReference type="GO" id="GO:0005886">
    <property type="term" value="C:plasma membrane"/>
    <property type="evidence" value="ECO:0007669"/>
    <property type="project" value="UniProtKB-SubCell"/>
</dbReference>
<dbReference type="InterPro" id="IPR023298">
    <property type="entry name" value="ATPase_P-typ_TM_dom_sf"/>
</dbReference>
<dbReference type="PRINTS" id="PR00943">
    <property type="entry name" value="CUATPASE"/>
</dbReference>
<dbReference type="GO" id="GO:0043682">
    <property type="term" value="F:P-type divalent copper transporter activity"/>
    <property type="evidence" value="ECO:0007669"/>
    <property type="project" value="TreeGrafter"/>
</dbReference>
<dbReference type="InterPro" id="IPR008250">
    <property type="entry name" value="ATPase_P-typ_transduc_dom_A_sf"/>
</dbReference>
<dbReference type="Gene3D" id="3.30.70.100">
    <property type="match status" value="1"/>
</dbReference>
<name>A0A1W1C3R0_9ZZZZ</name>
<dbReference type="GO" id="GO:0055070">
    <property type="term" value="P:copper ion homeostasis"/>
    <property type="evidence" value="ECO:0007669"/>
    <property type="project" value="TreeGrafter"/>
</dbReference>
<evidence type="ECO:0000256" key="12">
    <source>
        <dbReference type="ARBA" id="ARBA00022989"/>
    </source>
</evidence>
<evidence type="ECO:0000256" key="5">
    <source>
        <dbReference type="ARBA" id="ARBA00022553"/>
    </source>
</evidence>
<keyword evidence="9" id="KW-0067">ATP-binding</keyword>
<evidence type="ECO:0000256" key="9">
    <source>
        <dbReference type="ARBA" id="ARBA00022840"/>
    </source>
</evidence>
<keyword evidence="12 15" id="KW-1133">Transmembrane helix</keyword>
<keyword evidence="11" id="KW-1278">Translocase</keyword>
<dbReference type="NCBIfam" id="TIGR01511">
    <property type="entry name" value="ATPase-IB1_Cu"/>
    <property type="match status" value="1"/>
</dbReference>
<dbReference type="NCBIfam" id="TIGR01525">
    <property type="entry name" value="ATPase-IB_hvy"/>
    <property type="match status" value="1"/>
</dbReference>
<keyword evidence="8" id="KW-0547">Nucleotide-binding</keyword>
<dbReference type="InterPro" id="IPR059000">
    <property type="entry name" value="ATPase_P-type_domA"/>
</dbReference>
<dbReference type="InterPro" id="IPR017969">
    <property type="entry name" value="Heavy-metal-associated_CS"/>
</dbReference>
<dbReference type="NCBIfam" id="TIGR01494">
    <property type="entry name" value="ATPase_P-type"/>
    <property type="match status" value="1"/>
</dbReference>
<dbReference type="CDD" id="cd02079">
    <property type="entry name" value="P-type_ATPase_HM"/>
    <property type="match status" value="1"/>
</dbReference>
<evidence type="ECO:0000313" key="17">
    <source>
        <dbReference type="EMBL" id="SFV60385.1"/>
    </source>
</evidence>
<dbReference type="PRINTS" id="PR00119">
    <property type="entry name" value="CATATPASE"/>
</dbReference>
<evidence type="ECO:0000256" key="6">
    <source>
        <dbReference type="ARBA" id="ARBA00022692"/>
    </source>
</evidence>
<dbReference type="PROSITE" id="PS50846">
    <property type="entry name" value="HMA_2"/>
    <property type="match status" value="1"/>
</dbReference>
<dbReference type="Pfam" id="PF00122">
    <property type="entry name" value="E1-E2_ATPase"/>
    <property type="match status" value="1"/>
</dbReference>
<dbReference type="EMBL" id="FPHJ01000030">
    <property type="protein sequence ID" value="SFV60385.1"/>
    <property type="molecule type" value="Genomic_DNA"/>
</dbReference>
<feature type="transmembrane region" description="Helical" evidence="15">
    <location>
        <begin position="741"/>
        <end position="761"/>
    </location>
</feature>
<evidence type="ECO:0000256" key="13">
    <source>
        <dbReference type="ARBA" id="ARBA00023065"/>
    </source>
</evidence>
<reference evidence="17" key="1">
    <citation type="submission" date="2016-10" db="EMBL/GenBank/DDBJ databases">
        <authorList>
            <person name="de Groot N.N."/>
        </authorList>
    </citation>
    <scope>NUCLEOTIDE SEQUENCE</scope>
</reference>
<dbReference type="Pfam" id="PF00403">
    <property type="entry name" value="HMA"/>
    <property type="match status" value="1"/>
</dbReference>
<keyword evidence="10" id="KW-0460">Magnesium</keyword>
<dbReference type="InterPro" id="IPR036412">
    <property type="entry name" value="HAD-like_sf"/>
</dbReference>
<dbReference type="Gene3D" id="3.40.50.1000">
    <property type="entry name" value="HAD superfamily/HAD-like"/>
    <property type="match status" value="1"/>
</dbReference>
<evidence type="ECO:0000256" key="11">
    <source>
        <dbReference type="ARBA" id="ARBA00022967"/>
    </source>
</evidence>
<dbReference type="InterPro" id="IPR018303">
    <property type="entry name" value="ATPase_P-typ_P_site"/>
</dbReference>